<feature type="domain" description="FRG" evidence="6">
    <location>
        <begin position="185"/>
        <end position="281"/>
    </location>
</feature>
<dbReference type="GO" id="GO:0008408">
    <property type="term" value="F:3'-5' exonuclease activity"/>
    <property type="evidence" value="ECO:0007669"/>
    <property type="project" value="TreeGrafter"/>
</dbReference>
<dbReference type="GO" id="GO:0003887">
    <property type="term" value="F:DNA-directed DNA polymerase activity"/>
    <property type="evidence" value="ECO:0007669"/>
    <property type="project" value="UniProtKB-EC"/>
</dbReference>
<dbReference type="GO" id="GO:0045004">
    <property type="term" value="P:DNA replication proofreading"/>
    <property type="evidence" value="ECO:0007669"/>
    <property type="project" value="TreeGrafter"/>
</dbReference>
<dbReference type="EMBL" id="RHQL01000011">
    <property type="protein sequence ID" value="RRV08619.1"/>
    <property type="molecule type" value="Genomic_DNA"/>
</dbReference>
<dbReference type="PANTHER" id="PTHR30231:SF41">
    <property type="entry name" value="DNA POLYMERASE III SUBUNIT EPSILON"/>
    <property type="match status" value="1"/>
</dbReference>
<dbReference type="RefSeq" id="WP_125878032.1">
    <property type="nucleotide sequence ID" value="NZ_RHQL01000011.1"/>
</dbReference>
<dbReference type="GO" id="GO:0005829">
    <property type="term" value="C:cytosol"/>
    <property type="evidence" value="ECO:0007669"/>
    <property type="project" value="TreeGrafter"/>
</dbReference>
<protein>
    <recommendedName>
        <fullName evidence="1">DNA-directed DNA polymerase</fullName>
        <ecNumber evidence="1">2.7.7.7</ecNumber>
    </recommendedName>
</protein>
<keyword evidence="3" id="KW-0378">Hydrolase</keyword>
<dbReference type="GO" id="GO:0003677">
    <property type="term" value="F:DNA binding"/>
    <property type="evidence" value="ECO:0007669"/>
    <property type="project" value="InterPro"/>
</dbReference>
<feature type="domain" description="Exonuclease" evidence="5">
    <location>
        <begin position="2"/>
        <end position="171"/>
    </location>
</feature>
<evidence type="ECO:0000256" key="1">
    <source>
        <dbReference type="ARBA" id="ARBA00012417"/>
    </source>
</evidence>
<dbReference type="Gene3D" id="3.30.420.10">
    <property type="entry name" value="Ribonuclease H-like superfamily/Ribonuclease H"/>
    <property type="match status" value="1"/>
</dbReference>
<dbReference type="InterPro" id="IPR036397">
    <property type="entry name" value="RNaseH_sf"/>
</dbReference>
<dbReference type="EC" id="2.7.7.7" evidence="1"/>
<dbReference type="InterPro" id="IPR013520">
    <property type="entry name" value="Ribonucl_H"/>
</dbReference>
<keyword evidence="2" id="KW-0540">Nuclease</keyword>
<evidence type="ECO:0000256" key="3">
    <source>
        <dbReference type="ARBA" id="ARBA00022839"/>
    </source>
</evidence>
<evidence type="ECO:0000259" key="6">
    <source>
        <dbReference type="SMART" id="SM00901"/>
    </source>
</evidence>
<dbReference type="AlphaFoldDB" id="A0A3R8V0T7"/>
<dbReference type="InterPro" id="IPR012337">
    <property type="entry name" value="RNaseH-like_sf"/>
</dbReference>
<dbReference type="Pfam" id="PF00929">
    <property type="entry name" value="RNase_T"/>
    <property type="match status" value="1"/>
</dbReference>
<name>A0A3R8V0T7_9GAMM</name>
<dbReference type="SMART" id="SM00901">
    <property type="entry name" value="FRG"/>
    <property type="match status" value="1"/>
</dbReference>
<dbReference type="Pfam" id="PF08867">
    <property type="entry name" value="FRG"/>
    <property type="match status" value="1"/>
</dbReference>
<evidence type="ECO:0000313" key="7">
    <source>
        <dbReference type="EMBL" id="RRV08619.1"/>
    </source>
</evidence>
<dbReference type="InterPro" id="IPR014966">
    <property type="entry name" value="FRG-dom"/>
</dbReference>
<accession>A0A3R8V0T7</accession>
<proteinExistence type="predicted"/>
<evidence type="ECO:0000256" key="4">
    <source>
        <dbReference type="ARBA" id="ARBA00049244"/>
    </source>
</evidence>
<evidence type="ECO:0000313" key="8">
    <source>
        <dbReference type="Proteomes" id="UP000276506"/>
    </source>
</evidence>
<dbReference type="SUPFAM" id="SSF53098">
    <property type="entry name" value="Ribonuclease H-like"/>
    <property type="match status" value="1"/>
</dbReference>
<dbReference type="InterPro" id="IPR006054">
    <property type="entry name" value="DnaQ"/>
</dbReference>
<comment type="caution">
    <text evidence="7">The sequence shown here is derived from an EMBL/GenBank/DDBJ whole genome shotgun (WGS) entry which is preliminary data.</text>
</comment>
<reference evidence="7 8" key="1">
    <citation type="submission" date="2018-10" db="EMBL/GenBank/DDBJ databases">
        <title>Transmission dynamics of multidrug resistant bacteria on intensive care unit surfaces.</title>
        <authorList>
            <person name="D'Souza A.W."/>
            <person name="Potter R.F."/>
            <person name="Wallace M."/>
            <person name="Shupe A."/>
            <person name="Patel S."/>
            <person name="Sun S."/>
            <person name="Gul D."/>
            <person name="Kwon J.H."/>
            <person name="Andleeb S."/>
            <person name="Burnham C.-A.D."/>
            <person name="Dantas G."/>
        </authorList>
    </citation>
    <scope>NUCLEOTIDE SEQUENCE [LARGE SCALE GENOMIC DNA]</scope>
    <source>
        <strain evidence="7 8">PX_177</strain>
    </source>
</reference>
<organism evidence="7 8">
    <name type="scientific">Stutzerimonas xanthomarina</name>
    <dbReference type="NCBI Taxonomy" id="271420"/>
    <lineage>
        <taxon>Bacteria</taxon>
        <taxon>Pseudomonadati</taxon>
        <taxon>Pseudomonadota</taxon>
        <taxon>Gammaproteobacteria</taxon>
        <taxon>Pseudomonadales</taxon>
        <taxon>Pseudomonadaceae</taxon>
        <taxon>Stutzerimonas</taxon>
    </lineage>
</organism>
<gene>
    <name evidence="7" type="ORF">EGJ28_17035</name>
</gene>
<dbReference type="Proteomes" id="UP000276506">
    <property type="component" value="Unassembled WGS sequence"/>
</dbReference>
<sequence length="380" mass="43766">MKQVFICTNSTGLLQENEDRLIEVGAIEVKDRELTGRHFHCYVNPSRDVQERAIIKHGITDEFLSDKPLFSQVADELDDFLGSAEILVNTQAELQLLQNEFALLRMHPKNNQLRRSSRPSTVQDILTSSSYEQYKEAEKIYRSQCRDLFGALLEAEIFADAYLTATKNEVIVSSMGDFLERVSTSDPNDLFRGVPDRNFKLLPSLFRHETDGHKIREDKMMWVFKAHSRPHLEKQPDNDIQWLTLAQHHGLPTRLLDWTFSPLVACFFAVRELSERDGAVYLYEAREYKREEKINMQKLTKPVEFLPAHGSKRITAQSGAFTIHPDCCQEIDEPKILKLIIPSNQKPSFLKHLTKYGINNSTIFPDLDGLCAHIKKQQGY</sequence>
<keyword evidence="3" id="KW-0269">Exonuclease</keyword>
<dbReference type="SMART" id="SM00479">
    <property type="entry name" value="EXOIII"/>
    <property type="match status" value="1"/>
</dbReference>
<evidence type="ECO:0000256" key="2">
    <source>
        <dbReference type="ARBA" id="ARBA00022722"/>
    </source>
</evidence>
<evidence type="ECO:0000259" key="5">
    <source>
        <dbReference type="SMART" id="SM00479"/>
    </source>
</evidence>
<dbReference type="PANTHER" id="PTHR30231">
    <property type="entry name" value="DNA POLYMERASE III SUBUNIT EPSILON"/>
    <property type="match status" value="1"/>
</dbReference>
<comment type="catalytic activity">
    <reaction evidence="4">
        <text>DNA(n) + a 2'-deoxyribonucleoside 5'-triphosphate = DNA(n+1) + diphosphate</text>
        <dbReference type="Rhea" id="RHEA:22508"/>
        <dbReference type="Rhea" id="RHEA-COMP:17339"/>
        <dbReference type="Rhea" id="RHEA-COMP:17340"/>
        <dbReference type="ChEBI" id="CHEBI:33019"/>
        <dbReference type="ChEBI" id="CHEBI:61560"/>
        <dbReference type="ChEBI" id="CHEBI:173112"/>
        <dbReference type="EC" id="2.7.7.7"/>
    </reaction>
</comment>
<dbReference type="NCBIfam" id="TIGR00573">
    <property type="entry name" value="dnaq"/>
    <property type="match status" value="1"/>
</dbReference>